<dbReference type="Gene3D" id="3.40.50.300">
    <property type="entry name" value="P-loop containing nucleotide triphosphate hydrolases"/>
    <property type="match status" value="2"/>
</dbReference>
<evidence type="ECO:0000259" key="5">
    <source>
        <dbReference type="PROSITE" id="PS50893"/>
    </source>
</evidence>
<dbReference type="GO" id="GO:0005524">
    <property type="term" value="F:ATP binding"/>
    <property type="evidence" value="ECO:0007669"/>
    <property type="project" value="UniProtKB-KW"/>
</dbReference>
<dbReference type="KEGG" id="nfr:ERS450000_03392"/>
<dbReference type="NCBIfam" id="NF008453">
    <property type="entry name" value="PRK11308.1"/>
    <property type="match status" value="2"/>
</dbReference>
<feature type="domain" description="ABC transporter" evidence="5">
    <location>
        <begin position="18"/>
        <end position="267"/>
    </location>
</feature>
<comment type="similarity">
    <text evidence="1">Belongs to the ABC transporter superfamily.</text>
</comment>
<dbReference type="SUPFAM" id="SSF52540">
    <property type="entry name" value="P-loop containing nucleoside triphosphate hydrolases"/>
    <property type="match status" value="2"/>
</dbReference>
<evidence type="ECO:0000256" key="1">
    <source>
        <dbReference type="ARBA" id="ARBA00005417"/>
    </source>
</evidence>
<dbReference type="AlphaFoldDB" id="A0A0H5NW27"/>
<feature type="domain" description="ABC transporter" evidence="5">
    <location>
        <begin position="301"/>
        <end position="547"/>
    </location>
</feature>
<dbReference type="SMART" id="SM00382">
    <property type="entry name" value="AAA"/>
    <property type="match status" value="2"/>
</dbReference>
<dbReference type="EMBL" id="LN868938">
    <property type="protein sequence ID" value="CRY79229.1"/>
    <property type="molecule type" value="Genomic_DNA"/>
</dbReference>
<evidence type="ECO:0000313" key="6">
    <source>
        <dbReference type="EMBL" id="CRY79229.1"/>
    </source>
</evidence>
<dbReference type="InterPro" id="IPR003593">
    <property type="entry name" value="AAA+_ATPase"/>
</dbReference>
<dbReference type="GO" id="GO:0016887">
    <property type="term" value="F:ATP hydrolysis activity"/>
    <property type="evidence" value="ECO:0007669"/>
    <property type="project" value="InterPro"/>
</dbReference>
<dbReference type="PROSITE" id="PS00211">
    <property type="entry name" value="ABC_TRANSPORTER_1"/>
    <property type="match status" value="2"/>
</dbReference>
<evidence type="ECO:0000313" key="7">
    <source>
        <dbReference type="Proteomes" id="UP000057820"/>
    </source>
</evidence>
<dbReference type="InterPro" id="IPR027417">
    <property type="entry name" value="P-loop_NTPase"/>
</dbReference>
<dbReference type="InterPro" id="IPR050319">
    <property type="entry name" value="ABC_transp_ATP-bind"/>
</dbReference>
<dbReference type="Proteomes" id="UP000057820">
    <property type="component" value="Chromosome 1"/>
</dbReference>
<dbReference type="Pfam" id="PF00005">
    <property type="entry name" value="ABC_tran"/>
    <property type="match status" value="2"/>
</dbReference>
<name>A0A0H5NW27_NOCFR</name>
<dbReference type="InterPro" id="IPR003439">
    <property type="entry name" value="ABC_transporter-like_ATP-bd"/>
</dbReference>
<evidence type="ECO:0000256" key="4">
    <source>
        <dbReference type="ARBA" id="ARBA00022840"/>
    </source>
</evidence>
<organism evidence="6 7">
    <name type="scientific">Nocardia farcinica</name>
    <dbReference type="NCBI Taxonomy" id="37329"/>
    <lineage>
        <taxon>Bacteria</taxon>
        <taxon>Bacillati</taxon>
        <taxon>Actinomycetota</taxon>
        <taxon>Actinomycetes</taxon>
        <taxon>Mycobacteriales</taxon>
        <taxon>Nocardiaceae</taxon>
        <taxon>Nocardia</taxon>
    </lineage>
</organism>
<proteinExistence type="inferred from homology"/>
<keyword evidence="2" id="KW-0813">Transport</keyword>
<dbReference type="InterPro" id="IPR017871">
    <property type="entry name" value="ABC_transporter-like_CS"/>
</dbReference>
<accession>A0A0H5NW27</accession>
<keyword evidence="6" id="KW-0378">Hydrolase</keyword>
<reference evidence="7" key="1">
    <citation type="submission" date="2015-03" db="EMBL/GenBank/DDBJ databases">
        <authorList>
            <consortium name="Pathogen Informatics"/>
        </authorList>
    </citation>
    <scope>NUCLEOTIDE SEQUENCE [LARGE SCALE GENOMIC DNA]</scope>
    <source>
        <strain evidence="7">NCTC11134</strain>
    </source>
</reference>
<evidence type="ECO:0000256" key="3">
    <source>
        <dbReference type="ARBA" id="ARBA00022741"/>
    </source>
</evidence>
<dbReference type="EC" id="3.6.3.-" evidence="6"/>
<keyword evidence="3" id="KW-0547">Nucleotide-binding</keyword>
<dbReference type="PROSITE" id="PS50893">
    <property type="entry name" value="ABC_TRANSPORTER_2"/>
    <property type="match status" value="2"/>
</dbReference>
<dbReference type="NCBIfam" id="NF007739">
    <property type="entry name" value="PRK10419.1"/>
    <property type="match status" value="2"/>
</dbReference>
<evidence type="ECO:0000256" key="2">
    <source>
        <dbReference type="ARBA" id="ARBA00022448"/>
    </source>
</evidence>
<dbReference type="RefSeq" id="WP_240327542.1">
    <property type="nucleotide sequence ID" value="NZ_CP031418.1"/>
</dbReference>
<dbReference type="PANTHER" id="PTHR43776:SF7">
    <property type="entry name" value="D,D-DIPEPTIDE TRANSPORT ATP-BINDING PROTEIN DDPF-RELATED"/>
    <property type="match status" value="1"/>
</dbReference>
<sequence>MSSPDPLTVPEPGALLSLHEVTVDFDVPGRPPARVVDRVSLSLSAGRVLALVGESGSGKSTLARTVTGTLAENGRVAGGRVEFGGRRLDGLSDKRYRAIRGREIGYIPQDALLGLNPLLPVGVQAGEPLRAHGLADKAERRERVIELFGKVGLRNPAKIFRSYPHELSGGMCQRVLIAAAMSTGPKLLVADEPTTALDVTVQKRILDLLGELVSEQELAILLITHDLGVAAERADEIAVLKDGRLVRSGRAAEVIAAPGDAYTTALLNSSSFGFSGAAAAAERQRWRAEAGRAEEDAPVVVRAVDVRKTFPAQRGRDTVTAVAGASFEVRRGSTLGIVGESGSGKTTLVRLLAGLAAPDSGTIEVAGRPVVHHRRGAGQAELYRTVQMVYQDPFASLNPRATVRAIIEEPLRGHRIGDAARRRERVDELLAVTGLPAGVADRYTAELSGGQRQRVAIARALAPDPDLVILDEPVSALDVTVQRQILDLLTSLQRELALTYVFISHDLGVIAEMSDRILVLHHGDVVEHGDAADILTAPQTDYVRELLASIPGASAATVSV</sequence>
<dbReference type="GO" id="GO:0055085">
    <property type="term" value="P:transmembrane transport"/>
    <property type="evidence" value="ECO:0007669"/>
    <property type="project" value="UniProtKB-ARBA"/>
</dbReference>
<dbReference type="PANTHER" id="PTHR43776">
    <property type="entry name" value="TRANSPORT ATP-BINDING PROTEIN"/>
    <property type="match status" value="1"/>
</dbReference>
<keyword evidence="4 6" id="KW-0067">ATP-binding</keyword>
<gene>
    <name evidence="6" type="primary">gsiA_2</name>
    <name evidence="6" type="ORF">ERS450000_03392</name>
</gene>
<dbReference type="CDD" id="cd03257">
    <property type="entry name" value="ABC_NikE_OppD_transporters"/>
    <property type="match status" value="2"/>
</dbReference>
<protein>
    <submittedName>
        <fullName evidence="6">Glutathione import ATP-binding protein GsiA</fullName>
        <ecNumber evidence="6">3.6.3.-</ecNumber>
    </submittedName>
</protein>